<dbReference type="GO" id="GO:0050661">
    <property type="term" value="F:NADP binding"/>
    <property type="evidence" value="ECO:0007669"/>
    <property type="project" value="TreeGrafter"/>
</dbReference>
<dbReference type="Gene3D" id="3.40.50.720">
    <property type="entry name" value="NAD(P)-binding Rossmann-like Domain"/>
    <property type="match status" value="1"/>
</dbReference>
<dbReference type="Pfam" id="PF02558">
    <property type="entry name" value="ApbA"/>
    <property type="match status" value="1"/>
</dbReference>
<comment type="similarity">
    <text evidence="1">Belongs to the ketopantoate reductase family.</text>
</comment>
<evidence type="ECO:0000259" key="4">
    <source>
        <dbReference type="Pfam" id="PF02558"/>
    </source>
</evidence>
<dbReference type="GO" id="GO:0008677">
    <property type="term" value="F:2-dehydropantoate 2-reductase activity"/>
    <property type="evidence" value="ECO:0007669"/>
    <property type="project" value="TreeGrafter"/>
</dbReference>
<evidence type="ECO:0000259" key="5">
    <source>
        <dbReference type="Pfam" id="PF08546"/>
    </source>
</evidence>
<feature type="domain" description="Ketopantoate reductase C-terminal" evidence="5">
    <location>
        <begin position="292"/>
        <end position="440"/>
    </location>
</feature>
<evidence type="ECO:0000256" key="3">
    <source>
        <dbReference type="ARBA" id="ARBA00023002"/>
    </source>
</evidence>
<dbReference type="EMBL" id="QJNU01000138">
    <property type="protein sequence ID" value="RYP06263.1"/>
    <property type="molecule type" value="Genomic_DNA"/>
</dbReference>
<dbReference type="AlphaFoldDB" id="A0A4Q4TLT7"/>
<organism evidence="6 7">
    <name type="scientific">Monosporascus ibericus</name>
    <dbReference type="NCBI Taxonomy" id="155417"/>
    <lineage>
        <taxon>Eukaryota</taxon>
        <taxon>Fungi</taxon>
        <taxon>Dikarya</taxon>
        <taxon>Ascomycota</taxon>
        <taxon>Pezizomycotina</taxon>
        <taxon>Sordariomycetes</taxon>
        <taxon>Xylariomycetidae</taxon>
        <taxon>Xylariales</taxon>
        <taxon>Xylariales incertae sedis</taxon>
        <taxon>Monosporascus</taxon>
    </lineage>
</organism>
<reference evidence="6 7" key="1">
    <citation type="submission" date="2018-06" db="EMBL/GenBank/DDBJ databases">
        <title>Complete Genomes of Monosporascus.</title>
        <authorList>
            <person name="Robinson A.J."/>
            <person name="Natvig D.O."/>
        </authorList>
    </citation>
    <scope>NUCLEOTIDE SEQUENCE [LARGE SCALE GENOMIC DNA]</scope>
    <source>
        <strain evidence="6 7">CBS 110550</strain>
    </source>
</reference>
<dbReference type="GO" id="GO:0005739">
    <property type="term" value="C:mitochondrion"/>
    <property type="evidence" value="ECO:0007669"/>
    <property type="project" value="TreeGrafter"/>
</dbReference>
<dbReference type="PANTHER" id="PTHR43765:SF2">
    <property type="entry name" value="2-DEHYDROPANTOATE 2-REDUCTASE"/>
    <property type="match status" value="1"/>
</dbReference>
<dbReference type="InterPro" id="IPR013332">
    <property type="entry name" value="KPR_N"/>
</dbReference>
<evidence type="ECO:0008006" key="8">
    <source>
        <dbReference type="Google" id="ProtNLM"/>
    </source>
</evidence>
<dbReference type="Pfam" id="PF08546">
    <property type="entry name" value="ApbA_C"/>
    <property type="match status" value="1"/>
</dbReference>
<dbReference type="PANTHER" id="PTHR43765">
    <property type="entry name" value="2-DEHYDROPANTOATE 2-REDUCTASE-RELATED"/>
    <property type="match status" value="1"/>
</dbReference>
<dbReference type="Gene3D" id="1.10.1040.10">
    <property type="entry name" value="N-(1-d-carboxylethyl)-l-norvaline Dehydrogenase, domain 2"/>
    <property type="match status" value="1"/>
</dbReference>
<gene>
    <name evidence="6" type="ORF">DL764_003277</name>
</gene>
<dbReference type="InterPro" id="IPR013752">
    <property type="entry name" value="KPA_reductase"/>
</dbReference>
<protein>
    <recommendedName>
        <fullName evidence="8">2-dehydropantoate 2-reductase</fullName>
    </recommendedName>
</protein>
<keyword evidence="3" id="KW-0560">Oxidoreductase</keyword>
<sequence>MVSIGLRGVTSPCRSLPRVSRMAFSQAPSREVSAQWLQQLLERNGEPPRLYAWTPGNLSGTSTRACQPDKEKHAHDDELERRRIYVLGVGNLGRLFASSLAKQARRPPITLVVHRKELLEQWVSNPGIEMMRLGESEKLTEFDIEWWTDQKPLVGSLKEPAFGSRITNLIVSTKASDCMPQVDKVRRYLGGTSTIAFVQNGMCKLWPPSGDAYVEARFPQGSGPNWIACVTTHGVTSLGPFRSMHASLANVLVGHVMVNNRGASEEDYLLEQIVAAPGLAGRQITRRELWIAQLEKLVVNSIINPLTTILRCKNGDVFVEQDDSLPLIINSLVDEASLVLRGLVLDPSTDDILRDGKSAPPRTIRAEVLERFSSSRLRAMLYEVAAKVSENTSSMLQDARAGRETEINEFNGWLLETAKYLDLGPALPTNEKLISLVKNKATLRRNELHGHFQGSGR</sequence>
<dbReference type="Proteomes" id="UP000293360">
    <property type="component" value="Unassembled WGS sequence"/>
</dbReference>
<dbReference type="InterPro" id="IPR013328">
    <property type="entry name" value="6PGD_dom2"/>
</dbReference>
<evidence type="ECO:0000313" key="7">
    <source>
        <dbReference type="Proteomes" id="UP000293360"/>
    </source>
</evidence>
<keyword evidence="2" id="KW-0521">NADP</keyword>
<dbReference type="InterPro" id="IPR008927">
    <property type="entry name" value="6-PGluconate_DH-like_C_sf"/>
</dbReference>
<dbReference type="SUPFAM" id="SSF48179">
    <property type="entry name" value="6-phosphogluconate dehydrogenase C-terminal domain-like"/>
    <property type="match status" value="1"/>
</dbReference>
<evidence type="ECO:0000313" key="6">
    <source>
        <dbReference type="EMBL" id="RYP06263.1"/>
    </source>
</evidence>
<feature type="domain" description="Ketopantoate reductase N-terminal" evidence="4">
    <location>
        <begin position="84"/>
        <end position="255"/>
    </location>
</feature>
<evidence type="ECO:0000256" key="2">
    <source>
        <dbReference type="ARBA" id="ARBA00022857"/>
    </source>
</evidence>
<dbReference type="InterPro" id="IPR050838">
    <property type="entry name" value="Ketopantoate_reductase"/>
</dbReference>
<comment type="caution">
    <text evidence="6">The sequence shown here is derived from an EMBL/GenBank/DDBJ whole genome shotgun (WGS) entry which is preliminary data.</text>
</comment>
<proteinExistence type="inferred from homology"/>
<accession>A0A4Q4TLT7</accession>
<dbReference type="OrthoDB" id="73846at2759"/>
<name>A0A4Q4TLT7_9PEZI</name>
<dbReference type="SUPFAM" id="SSF51735">
    <property type="entry name" value="NAD(P)-binding Rossmann-fold domains"/>
    <property type="match status" value="1"/>
</dbReference>
<evidence type="ECO:0000256" key="1">
    <source>
        <dbReference type="ARBA" id="ARBA00007870"/>
    </source>
</evidence>
<dbReference type="STRING" id="155417.A0A4Q4TLT7"/>
<keyword evidence="7" id="KW-1185">Reference proteome</keyword>
<dbReference type="InterPro" id="IPR036291">
    <property type="entry name" value="NAD(P)-bd_dom_sf"/>
</dbReference>